<sequence>MDSEPNDVKHAEQLKEAELPNDTLVHSNDELVEFEMANAKPVQSYQQPIRMVNLILDHMAFVQGLGNLKRWFNKEYVEQNIKGSEKVGLNIFIPSYTLHEFDFIKKGNTMRATNARQAIKFLDQCFELEEKNAMNEDLNEENEPIHYHISLEQGRECGPSFHECLKYKLYSPKIGDFPNYKTKFDNNLIGQKTSSGYDEKDFDLRQGSNPSQTNDIQYENSASYQNAASNADKLAEMPTRLKYLIRATIYKRFYEKNNFRSPLENWKLVTEDPITKTWAKSFGIDCLNVNEAELLLFQNYDVNSFSLYQPQKSFTIDNEQFDISKEILQNTVDTSKYQYVKLDLASKNETNMKLKLAWKTKSKPGNKSKPNNKQPAKPKENINGIISENDVGANGEIIKRERYDAINYAPRGKGKLWHP</sequence>
<dbReference type="RefSeq" id="XP_043050996.1">
    <property type="nucleotide sequence ID" value="XM_043193944.1"/>
</dbReference>
<dbReference type="Proteomes" id="UP000790833">
    <property type="component" value="Unassembled WGS sequence"/>
</dbReference>
<evidence type="ECO:0000313" key="4">
    <source>
        <dbReference type="Proteomes" id="UP000790833"/>
    </source>
</evidence>
<keyword evidence="4" id="KW-1185">Reference proteome</keyword>
<dbReference type="Gene3D" id="3.40.50.1010">
    <property type="entry name" value="5'-nuclease"/>
    <property type="match status" value="1"/>
</dbReference>
<feature type="domain" description="PIN" evidence="2">
    <location>
        <begin position="53"/>
        <end position="142"/>
    </location>
</feature>
<evidence type="ECO:0000313" key="3">
    <source>
        <dbReference type="EMBL" id="KAG7195451.1"/>
    </source>
</evidence>
<feature type="region of interest" description="Disordered" evidence="1">
    <location>
        <begin position="358"/>
        <end position="386"/>
    </location>
</feature>
<comment type="caution">
    <text evidence="3">The sequence shown here is derived from an EMBL/GenBank/DDBJ whole genome shotgun (WGS) entry which is preliminary data.</text>
</comment>
<proteinExistence type="predicted"/>
<dbReference type="AlphaFoldDB" id="A0A9P8AK24"/>
<dbReference type="EMBL" id="JAHMUF010000003">
    <property type="protein sequence ID" value="KAG7195451.1"/>
    <property type="molecule type" value="Genomic_DNA"/>
</dbReference>
<dbReference type="InterPro" id="IPR002716">
    <property type="entry name" value="PIN_dom"/>
</dbReference>
<gene>
    <name evidence="3" type="primary">NMD4</name>
    <name evidence="3" type="ORF">KQ657_003213</name>
</gene>
<evidence type="ECO:0000259" key="2">
    <source>
        <dbReference type="Pfam" id="PF13638"/>
    </source>
</evidence>
<dbReference type="GeneID" id="66116587"/>
<dbReference type="OrthoDB" id="5361617at2759"/>
<accession>A0A9P8AK24</accession>
<dbReference type="Pfam" id="PF13638">
    <property type="entry name" value="PIN_4"/>
    <property type="match status" value="1"/>
</dbReference>
<organism evidence="3 4">
    <name type="scientific">Scheffersomyces spartinae</name>
    <dbReference type="NCBI Taxonomy" id="45513"/>
    <lineage>
        <taxon>Eukaryota</taxon>
        <taxon>Fungi</taxon>
        <taxon>Dikarya</taxon>
        <taxon>Ascomycota</taxon>
        <taxon>Saccharomycotina</taxon>
        <taxon>Pichiomycetes</taxon>
        <taxon>Debaryomycetaceae</taxon>
        <taxon>Scheffersomyces</taxon>
    </lineage>
</organism>
<reference evidence="3" key="1">
    <citation type="submission" date="2021-03" db="EMBL/GenBank/DDBJ databases">
        <authorList>
            <person name="Palmer J.M."/>
        </authorList>
    </citation>
    <scope>NUCLEOTIDE SEQUENCE</scope>
    <source>
        <strain evidence="3">ARV_011</strain>
    </source>
</reference>
<name>A0A9P8AK24_9ASCO</name>
<evidence type="ECO:0000256" key="1">
    <source>
        <dbReference type="SAM" id="MobiDB-lite"/>
    </source>
</evidence>
<protein>
    <submittedName>
        <fullName evidence="3">Nonsense-mediated decay protein 4</fullName>
    </submittedName>
</protein>